<dbReference type="Proteomes" id="UP000502498">
    <property type="component" value="Chromosome"/>
</dbReference>
<protein>
    <submittedName>
        <fullName evidence="1">N-formylglutamate amidohydrolase</fullName>
    </submittedName>
</protein>
<organism evidence="1 2">
    <name type="scientific">Microbacterium hominis</name>
    <dbReference type="NCBI Taxonomy" id="162426"/>
    <lineage>
        <taxon>Bacteria</taxon>
        <taxon>Bacillati</taxon>
        <taxon>Actinomycetota</taxon>
        <taxon>Actinomycetes</taxon>
        <taxon>Micrococcales</taxon>
        <taxon>Microbacteriaceae</taxon>
        <taxon>Microbacterium</taxon>
    </lineage>
</organism>
<sequence length="233" mass="26117">MIVHAPHGGTVIPRRHRSAFTIDDDELTTEIGALTDHQTDTIASGIRGVSRVINRLSRFVVDVERFDDDSEEMNAVGMGVLYTHGTRRQSIRDSARISAPELSQFYRAYAATVERLTANALASHRRALIIDIHSFPRDPLPYELHRDQRRPQLCLGYDPFHATSALRDAVNEAFSGWEIIANEPFQGAYVPLAFYRTEPRAQAVMLEIRRDMIASAAAIADIRSRVQSLASAF</sequence>
<evidence type="ECO:0000313" key="2">
    <source>
        <dbReference type="Proteomes" id="UP000502498"/>
    </source>
</evidence>
<dbReference type="Gene3D" id="3.40.630.40">
    <property type="entry name" value="Zn-dependent exopeptidases"/>
    <property type="match status" value="1"/>
</dbReference>
<reference evidence="1 2" key="1">
    <citation type="submission" date="2020-05" db="EMBL/GenBank/DDBJ databases">
        <title>Strain PA2F3 complete genome.</title>
        <authorList>
            <person name="Kim Y.-S."/>
            <person name="Kim S.-J."/>
            <person name="Jung H.-k."/>
            <person name="Kim S.-E."/>
            <person name="Kim K.-H."/>
        </authorList>
    </citation>
    <scope>NUCLEOTIDE SEQUENCE [LARGE SCALE GENOMIC DNA]</scope>
    <source>
        <strain evidence="1 2">PA2F3</strain>
    </source>
</reference>
<dbReference type="InterPro" id="IPR007709">
    <property type="entry name" value="N-FG_amidohydro"/>
</dbReference>
<dbReference type="SUPFAM" id="SSF53187">
    <property type="entry name" value="Zn-dependent exopeptidases"/>
    <property type="match status" value="1"/>
</dbReference>
<keyword evidence="1" id="KW-0378">Hydrolase</keyword>
<accession>A0A7D4UAK5</accession>
<dbReference type="RefSeq" id="WP_172989024.1">
    <property type="nucleotide sequence ID" value="NZ_CP054038.1"/>
</dbReference>
<dbReference type="EMBL" id="CP054038">
    <property type="protein sequence ID" value="QKJ18583.1"/>
    <property type="molecule type" value="Genomic_DNA"/>
</dbReference>
<dbReference type="AlphaFoldDB" id="A0A7D4UAK5"/>
<evidence type="ECO:0000313" key="1">
    <source>
        <dbReference type="EMBL" id="QKJ18583.1"/>
    </source>
</evidence>
<dbReference type="GO" id="GO:0016787">
    <property type="term" value="F:hydrolase activity"/>
    <property type="evidence" value="ECO:0007669"/>
    <property type="project" value="UniProtKB-KW"/>
</dbReference>
<proteinExistence type="predicted"/>
<name>A0A7D4UAK5_9MICO</name>
<gene>
    <name evidence="1" type="ORF">HQM25_03740</name>
</gene>
<dbReference type="Pfam" id="PF05013">
    <property type="entry name" value="FGase"/>
    <property type="match status" value="1"/>
</dbReference>